<dbReference type="InterPro" id="IPR050491">
    <property type="entry name" value="AmpC-like"/>
</dbReference>
<evidence type="ECO:0000259" key="1">
    <source>
        <dbReference type="Pfam" id="PF00144"/>
    </source>
</evidence>
<dbReference type="PANTHER" id="PTHR46825">
    <property type="entry name" value="D-ALANYL-D-ALANINE-CARBOXYPEPTIDASE/ENDOPEPTIDASE AMPH"/>
    <property type="match status" value="1"/>
</dbReference>
<keyword evidence="3" id="KW-1185">Reference proteome</keyword>
<dbReference type="OMA" id="GWCAVRT"/>
<protein>
    <recommendedName>
        <fullName evidence="1">Beta-lactamase-related domain-containing protein</fullName>
    </recommendedName>
</protein>
<sequence length="496" mass="54484">MTKGASERSRRRGRSAMMKARVFSTRASLLLLIGLINLQCAAFSHYSLLSLQTVSQKFSNVFLSQQGTLRYKSGALLSEDELEDDEMATFDEIMEGLMKDNGIPGAQLAVAKGGELKLFQGYGIAKRRQPRDHGDDHNMTTDHVMRISDLSRLITGVAVLQLVQDGRLELEDKAFMLLGHLEPPSNSKIDPRLHDITIRHLLQETAGWNVSASGREPSVVPGSLEVSQALGHASPPSAAAIVQFMKGLALDFDPGSGLEPCNFCFLVLGRVIEVISGLPYESYVKKNIFDAIGATSFRMGETKQEKLAAKEAHYYGQNGQTSSCLSVYPGQGYVQCDYGFGDLKVSANSYGGWVANAKDLALLALHIDGIRQPALLRDDLVREMLHARVPENRHGLSQGMLWTVRLAGDGRVRSLEQSGGAIPGSHSLLLRLVDDDATIAYLVNSRPARLDDFMVSASEILSLLARSIRNWPVDDLFLGPRLPDDHLLLKRSKIFR</sequence>
<name>A0A2R6XGV6_MARPO</name>
<dbReference type="SUPFAM" id="SSF56601">
    <property type="entry name" value="beta-lactamase/transpeptidase-like"/>
    <property type="match status" value="1"/>
</dbReference>
<dbReference type="PANTHER" id="PTHR46825:SF9">
    <property type="entry name" value="BETA-LACTAMASE-RELATED DOMAIN-CONTAINING PROTEIN"/>
    <property type="match status" value="1"/>
</dbReference>
<feature type="domain" description="Beta-lactamase-related" evidence="1">
    <location>
        <begin position="90"/>
        <end position="448"/>
    </location>
</feature>
<dbReference type="InterPro" id="IPR001466">
    <property type="entry name" value="Beta-lactam-related"/>
</dbReference>
<dbReference type="InterPro" id="IPR012338">
    <property type="entry name" value="Beta-lactam/transpept-like"/>
</dbReference>
<organism evidence="2 3">
    <name type="scientific">Marchantia polymorpha</name>
    <name type="common">Common liverwort</name>
    <name type="synonym">Marchantia aquatica</name>
    <dbReference type="NCBI Taxonomy" id="3197"/>
    <lineage>
        <taxon>Eukaryota</taxon>
        <taxon>Viridiplantae</taxon>
        <taxon>Streptophyta</taxon>
        <taxon>Embryophyta</taxon>
        <taxon>Marchantiophyta</taxon>
        <taxon>Marchantiopsida</taxon>
        <taxon>Marchantiidae</taxon>
        <taxon>Marchantiales</taxon>
        <taxon>Marchantiaceae</taxon>
        <taxon>Marchantia</taxon>
    </lineage>
</organism>
<evidence type="ECO:0000313" key="3">
    <source>
        <dbReference type="Proteomes" id="UP000244005"/>
    </source>
</evidence>
<dbReference type="AlphaFoldDB" id="A0A2R6XGV6"/>
<dbReference type="Pfam" id="PF00144">
    <property type="entry name" value="Beta-lactamase"/>
    <property type="match status" value="1"/>
</dbReference>
<proteinExistence type="predicted"/>
<dbReference type="Gene3D" id="3.40.710.10">
    <property type="entry name" value="DD-peptidase/beta-lactamase superfamily"/>
    <property type="match status" value="1"/>
</dbReference>
<dbReference type="Proteomes" id="UP000244005">
    <property type="component" value="Unassembled WGS sequence"/>
</dbReference>
<dbReference type="Gramene" id="Mp2g08550.1">
    <property type="protein sequence ID" value="Mp2g08550.1.cds"/>
    <property type="gene ID" value="Mp2g08550"/>
</dbReference>
<dbReference type="EMBL" id="KZ772687">
    <property type="protein sequence ID" value="PTQ45345.1"/>
    <property type="molecule type" value="Genomic_DNA"/>
</dbReference>
<accession>A0A2R6XGV6</accession>
<gene>
    <name evidence="2" type="ORF">MARPO_0015s0140</name>
</gene>
<reference evidence="3" key="1">
    <citation type="journal article" date="2017" name="Cell">
        <title>Insights into land plant evolution garnered from the Marchantia polymorpha genome.</title>
        <authorList>
            <person name="Bowman J.L."/>
            <person name="Kohchi T."/>
            <person name="Yamato K.T."/>
            <person name="Jenkins J."/>
            <person name="Shu S."/>
            <person name="Ishizaki K."/>
            <person name="Yamaoka S."/>
            <person name="Nishihama R."/>
            <person name="Nakamura Y."/>
            <person name="Berger F."/>
            <person name="Adam C."/>
            <person name="Aki S.S."/>
            <person name="Althoff F."/>
            <person name="Araki T."/>
            <person name="Arteaga-Vazquez M.A."/>
            <person name="Balasubrmanian S."/>
            <person name="Barry K."/>
            <person name="Bauer D."/>
            <person name="Boehm C.R."/>
            <person name="Briginshaw L."/>
            <person name="Caballero-Perez J."/>
            <person name="Catarino B."/>
            <person name="Chen F."/>
            <person name="Chiyoda S."/>
            <person name="Chovatia M."/>
            <person name="Davies K.M."/>
            <person name="Delmans M."/>
            <person name="Demura T."/>
            <person name="Dierschke T."/>
            <person name="Dolan L."/>
            <person name="Dorantes-Acosta A.E."/>
            <person name="Eklund D.M."/>
            <person name="Florent S.N."/>
            <person name="Flores-Sandoval E."/>
            <person name="Fujiyama A."/>
            <person name="Fukuzawa H."/>
            <person name="Galik B."/>
            <person name="Grimanelli D."/>
            <person name="Grimwood J."/>
            <person name="Grossniklaus U."/>
            <person name="Hamada T."/>
            <person name="Haseloff J."/>
            <person name="Hetherington A.J."/>
            <person name="Higo A."/>
            <person name="Hirakawa Y."/>
            <person name="Hundley H.N."/>
            <person name="Ikeda Y."/>
            <person name="Inoue K."/>
            <person name="Inoue S.I."/>
            <person name="Ishida S."/>
            <person name="Jia Q."/>
            <person name="Kakita M."/>
            <person name="Kanazawa T."/>
            <person name="Kawai Y."/>
            <person name="Kawashima T."/>
            <person name="Kennedy M."/>
            <person name="Kinose K."/>
            <person name="Kinoshita T."/>
            <person name="Kohara Y."/>
            <person name="Koide E."/>
            <person name="Komatsu K."/>
            <person name="Kopischke S."/>
            <person name="Kubo M."/>
            <person name="Kyozuka J."/>
            <person name="Lagercrantz U."/>
            <person name="Lin S.S."/>
            <person name="Lindquist E."/>
            <person name="Lipzen A.M."/>
            <person name="Lu C.W."/>
            <person name="De Luna E."/>
            <person name="Martienssen R.A."/>
            <person name="Minamino N."/>
            <person name="Mizutani M."/>
            <person name="Mizutani M."/>
            <person name="Mochizuki N."/>
            <person name="Monte I."/>
            <person name="Mosher R."/>
            <person name="Nagasaki H."/>
            <person name="Nakagami H."/>
            <person name="Naramoto S."/>
            <person name="Nishitani K."/>
            <person name="Ohtani M."/>
            <person name="Okamoto T."/>
            <person name="Okumura M."/>
            <person name="Phillips J."/>
            <person name="Pollak B."/>
            <person name="Reinders A."/>
            <person name="Rovekamp M."/>
            <person name="Sano R."/>
            <person name="Sawa S."/>
            <person name="Schmid M.W."/>
            <person name="Shirakawa M."/>
            <person name="Solano R."/>
            <person name="Spunde A."/>
            <person name="Suetsugu N."/>
            <person name="Sugano S."/>
            <person name="Sugiyama A."/>
            <person name="Sun R."/>
            <person name="Suzuki Y."/>
            <person name="Takenaka M."/>
            <person name="Takezawa D."/>
            <person name="Tomogane H."/>
            <person name="Tsuzuki M."/>
            <person name="Ueda T."/>
            <person name="Umeda M."/>
            <person name="Ward J.M."/>
            <person name="Watanabe Y."/>
            <person name="Yazaki K."/>
            <person name="Yokoyama R."/>
            <person name="Yoshitake Y."/>
            <person name="Yotsui I."/>
            <person name="Zachgo S."/>
            <person name="Schmutz J."/>
        </authorList>
    </citation>
    <scope>NUCLEOTIDE SEQUENCE [LARGE SCALE GENOMIC DNA]</scope>
    <source>
        <strain evidence="3">Tak-1</strain>
    </source>
</reference>
<dbReference type="OrthoDB" id="5946976at2759"/>
<evidence type="ECO:0000313" key="2">
    <source>
        <dbReference type="EMBL" id="PTQ45345.1"/>
    </source>
</evidence>